<keyword evidence="2" id="KW-1185">Reference proteome</keyword>
<proteinExistence type="predicted"/>
<gene>
    <name evidence="1" type="ORF">L3Q82_018455</name>
</gene>
<name>A0ACB8VE57_9TELE</name>
<organism evidence="1 2">
    <name type="scientific">Scortum barcoo</name>
    <name type="common">barcoo grunter</name>
    <dbReference type="NCBI Taxonomy" id="214431"/>
    <lineage>
        <taxon>Eukaryota</taxon>
        <taxon>Metazoa</taxon>
        <taxon>Chordata</taxon>
        <taxon>Craniata</taxon>
        <taxon>Vertebrata</taxon>
        <taxon>Euteleostomi</taxon>
        <taxon>Actinopterygii</taxon>
        <taxon>Neopterygii</taxon>
        <taxon>Teleostei</taxon>
        <taxon>Neoteleostei</taxon>
        <taxon>Acanthomorphata</taxon>
        <taxon>Eupercaria</taxon>
        <taxon>Centrarchiformes</taxon>
        <taxon>Terapontoidei</taxon>
        <taxon>Terapontidae</taxon>
        <taxon>Scortum</taxon>
    </lineage>
</organism>
<reference evidence="1" key="1">
    <citation type="submission" date="2022-04" db="EMBL/GenBank/DDBJ databases">
        <title>Jade perch genome.</title>
        <authorList>
            <person name="Chao B."/>
        </authorList>
    </citation>
    <scope>NUCLEOTIDE SEQUENCE</scope>
    <source>
        <strain evidence="1">CB-2022</strain>
    </source>
</reference>
<feature type="non-terminal residue" evidence="1">
    <location>
        <position position="1"/>
    </location>
</feature>
<sequence length="195" mass="21251">GPPGQPSTPPVQPQVTLCPIRLAPPEKYFGESGECRSFLVQCDLHFKNDATAFNSDQAQVAFMVSHLTGRAAVWAMAEWARGAAVCQDVKLFSQGLTRMFDHSSPAWEASRALLGLRQGSRQVIDYAIQFRTLAVARCGIICPLSSPAGAGFFFVGKKDSSLRPCIDYSALNDITVKNRYPLPLISSAFELLQQA</sequence>
<dbReference type="Proteomes" id="UP000831701">
    <property type="component" value="Chromosome 22"/>
</dbReference>
<protein>
    <submittedName>
        <fullName evidence="1">Uncharacterized protein</fullName>
    </submittedName>
</protein>
<evidence type="ECO:0000313" key="2">
    <source>
        <dbReference type="Proteomes" id="UP000831701"/>
    </source>
</evidence>
<evidence type="ECO:0000313" key="1">
    <source>
        <dbReference type="EMBL" id="KAI3353960.1"/>
    </source>
</evidence>
<dbReference type="EMBL" id="CM041552">
    <property type="protein sequence ID" value="KAI3353960.1"/>
    <property type="molecule type" value="Genomic_DNA"/>
</dbReference>
<accession>A0ACB8VE57</accession>
<comment type="caution">
    <text evidence="1">The sequence shown here is derived from an EMBL/GenBank/DDBJ whole genome shotgun (WGS) entry which is preliminary data.</text>
</comment>